<accession>A0ACC3N1E0</accession>
<gene>
    <name evidence="1" type="ORF">LTR37_012327</name>
</gene>
<evidence type="ECO:0000313" key="2">
    <source>
        <dbReference type="Proteomes" id="UP001281147"/>
    </source>
</evidence>
<comment type="caution">
    <text evidence="1">The sequence shown here is derived from an EMBL/GenBank/DDBJ whole genome shotgun (WGS) entry which is preliminary data.</text>
</comment>
<dbReference type="Proteomes" id="UP001281147">
    <property type="component" value="Unassembled WGS sequence"/>
</dbReference>
<dbReference type="EMBL" id="JAUTXU010000113">
    <property type="protein sequence ID" value="KAK3707158.1"/>
    <property type="molecule type" value="Genomic_DNA"/>
</dbReference>
<evidence type="ECO:0000313" key="1">
    <source>
        <dbReference type="EMBL" id="KAK3707158.1"/>
    </source>
</evidence>
<name>A0ACC3N1E0_9PEZI</name>
<reference evidence="1" key="1">
    <citation type="submission" date="2023-07" db="EMBL/GenBank/DDBJ databases">
        <title>Black Yeasts Isolated from many extreme environments.</title>
        <authorList>
            <person name="Coleine C."/>
            <person name="Stajich J.E."/>
            <person name="Selbmann L."/>
        </authorList>
    </citation>
    <scope>NUCLEOTIDE SEQUENCE</scope>
    <source>
        <strain evidence="1">CCFEE 5714</strain>
    </source>
</reference>
<organism evidence="1 2">
    <name type="scientific">Vermiconidia calcicola</name>
    <dbReference type="NCBI Taxonomy" id="1690605"/>
    <lineage>
        <taxon>Eukaryota</taxon>
        <taxon>Fungi</taxon>
        <taxon>Dikarya</taxon>
        <taxon>Ascomycota</taxon>
        <taxon>Pezizomycotina</taxon>
        <taxon>Dothideomycetes</taxon>
        <taxon>Dothideomycetidae</taxon>
        <taxon>Mycosphaerellales</taxon>
        <taxon>Extremaceae</taxon>
        <taxon>Vermiconidia</taxon>
    </lineage>
</organism>
<proteinExistence type="predicted"/>
<keyword evidence="2" id="KW-1185">Reference proteome</keyword>
<protein>
    <submittedName>
        <fullName evidence="1">Uncharacterized protein</fullName>
    </submittedName>
</protein>
<sequence length="537" mass="58195">MSRSGLTPVVVGVGDVVNRSKKVEDAIEPLELILQSITIALKDTGLSDSAASTLRSQIDSLDIVKSWTWPYPDLPSLVAKRLAIKPNRRHYSEHGGNQPGKLFDDAARRISLGETKVALVSGGEALASLTACAAAKRLPPPGWTPLTEDVNSVFSPTSRELAPSALPGKWTPPRSDSDLADLGATHSIGNPIQVYPLYENALRAHRNQSIADNHKESALMYAEFAKVAEENLYAWTYGSAETAESIGTVAKRNRMICLPYPLLMNAFNTINLAGACILTSTDHARELGIPSDRWIYALGGAGTRDSNDFWERPEYWWSPAISRSIDAGLEVSGLEKEDIDLYDFYSCFPVVPKLACEHLKIPSSNGAKPITLLGGLTSFGGAGNNYSMHAITEMVRQLRQGKGRNGLVLANGGVVTYQAVVCLSSSPRRDGLPYPTANPLPPVVTDVQVPEVDENAEGDSFIETYTVEFNRDGSPLRGHIVGRLKSNGHRFLANHADENTLSQLCSQDVEPIGRNGRVKTASDGRNLFAFVGDMARL</sequence>